<dbReference type="Pfam" id="PF01339">
    <property type="entry name" value="CheB_methylest"/>
    <property type="match status" value="1"/>
</dbReference>
<dbReference type="Gene3D" id="3.40.50.180">
    <property type="entry name" value="Methylesterase CheB, C-terminal domain"/>
    <property type="match status" value="1"/>
</dbReference>
<gene>
    <name evidence="6" type="ORF">CJF24_12360</name>
</gene>
<dbReference type="PANTHER" id="PTHR42872:SF6">
    <property type="entry name" value="PROTEIN-GLUTAMATE METHYLESTERASE_PROTEIN-GLUTAMINE GLUTAMINASE"/>
    <property type="match status" value="1"/>
</dbReference>
<organism evidence="6 7">
    <name type="scientific">Aeromonas veronii</name>
    <dbReference type="NCBI Taxonomy" id="654"/>
    <lineage>
        <taxon>Bacteria</taxon>
        <taxon>Pseudomonadati</taxon>
        <taxon>Pseudomonadota</taxon>
        <taxon>Gammaproteobacteria</taxon>
        <taxon>Aeromonadales</taxon>
        <taxon>Aeromonadaceae</taxon>
        <taxon>Aeromonas</taxon>
    </lineage>
</organism>
<feature type="domain" description="CheB-type methylesterase" evidence="5">
    <location>
        <begin position="1"/>
        <end position="184"/>
    </location>
</feature>
<feature type="active site" evidence="4">
    <location>
        <position position="34"/>
    </location>
</feature>
<proteinExistence type="predicted"/>
<dbReference type="PROSITE" id="PS50122">
    <property type="entry name" value="CHEB"/>
    <property type="match status" value="1"/>
</dbReference>
<comment type="caution">
    <text evidence="6">The sequence shown here is derived from an EMBL/GenBank/DDBJ whole genome shotgun (WGS) entry which is preliminary data.</text>
</comment>
<evidence type="ECO:0000256" key="2">
    <source>
        <dbReference type="ARBA" id="ARBA00039140"/>
    </source>
</evidence>
<dbReference type="SUPFAM" id="SSF52738">
    <property type="entry name" value="Methylesterase CheB, C-terminal domain"/>
    <property type="match status" value="1"/>
</dbReference>
<dbReference type="InterPro" id="IPR035909">
    <property type="entry name" value="CheB_C"/>
</dbReference>
<name>A0ABY3MKT1_AERVE</name>
<evidence type="ECO:0000256" key="3">
    <source>
        <dbReference type="ARBA" id="ARBA00048267"/>
    </source>
</evidence>
<dbReference type="PANTHER" id="PTHR42872">
    <property type="entry name" value="PROTEIN-GLUTAMATE METHYLESTERASE/PROTEIN-GLUTAMINE GLUTAMINASE"/>
    <property type="match status" value="1"/>
</dbReference>
<dbReference type="EC" id="3.1.1.61" evidence="2"/>
<reference evidence="6 7" key="1">
    <citation type="submission" date="2017-08" db="EMBL/GenBank/DDBJ databases">
        <title>Aeromonas veronii bv sobria strain NS22 whole genome sequencing.</title>
        <authorList>
            <person name="Katharios P."/>
            <person name="Ha V.Q."/>
            <person name="Smyrli M."/>
        </authorList>
    </citation>
    <scope>NUCLEOTIDE SEQUENCE [LARGE SCALE GENOMIC DNA]</scope>
    <source>
        <strain evidence="6 7">NS22</strain>
    </source>
</reference>
<dbReference type="RefSeq" id="WP_320620800.1">
    <property type="nucleotide sequence ID" value="NZ_NQMC01000032.1"/>
</dbReference>
<evidence type="ECO:0000256" key="1">
    <source>
        <dbReference type="ARBA" id="ARBA00022801"/>
    </source>
</evidence>
<sequence length="184" mass="19748">RLIAIGTSTGGTQALEAVLTALPRVSPGIVIVQHMPEKFTAMFAERLNGVCQIEVREARNNDRVIPGLALIAPGGKHMLLKRSGAYYHVEVVDGPLINRHRPSVDVLFRSVAKYAGKNATGIIMTGMGDDGARGLREMLDAGANTYAQDEASCVVFGMPKEAIKLGAARHVLPLQEMQYAILGK</sequence>
<keyword evidence="4" id="KW-0145">Chemotaxis</keyword>
<dbReference type="EMBL" id="NQMC01000032">
    <property type="protein sequence ID" value="TYD44075.1"/>
    <property type="molecule type" value="Genomic_DNA"/>
</dbReference>
<keyword evidence="1 4" id="KW-0378">Hydrolase</keyword>
<evidence type="ECO:0000313" key="6">
    <source>
        <dbReference type="EMBL" id="TYD44075.1"/>
    </source>
</evidence>
<comment type="catalytic activity">
    <reaction evidence="3">
        <text>[protein]-L-glutamate 5-O-methyl ester + H2O = L-glutamyl-[protein] + methanol + H(+)</text>
        <dbReference type="Rhea" id="RHEA:23236"/>
        <dbReference type="Rhea" id="RHEA-COMP:10208"/>
        <dbReference type="Rhea" id="RHEA-COMP:10311"/>
        <dbReference type="ChEBI" id="CHEBI:15377"/>
        <dbReference type="ChEBI" id="CHEBI:15378"/>
        <dbReference type="ChEBI" id="CHEBI:17790"/>
        <dbReference type="ChEBI" id="CHEBI:29973"/>
        <dbReference type="ChEBI" id="CHEBI:82795"/>
        <dbReference type="EC" id="3.1.1.61"/>
    </reaction>
</comment>
<keyword evidence="7" id="KW-1185">Reference proteome</keyword>
<feature type="non-terminal residue" evidence="6">
    <location>
        <position position="1"/>
    </location>
</feature>
<dbReference type="InterPro" id="IPR000673">
    <property type="entry name" value="Sig_transdc_resp-reg_Me-estase"/>
</dbReference>
<feature type="active site" evidence="4">
    <location>
        <position position="130"/>
    </location>
</feature>
<evidence type="ECO:0000256" key="4">
    <source>
        <dbReference type="PROSITE-ProRule" id="PRU00050"/>
    </source>
</evidence>
<feature type="active site" evidence="4">
    <location>
        <position position="8"/>
    </location>
</feature>
<evidence type="ECO:0000259" key="5">
    <source>
        <dbReference type="PROSITE" id="PS50122"/>
    </source>
</evidence>
<protein>
    <recommendedName>
        <fullName evidence="2">protein-glutamate methylesterase</fullName>
        <ecNumber evidence="2">3.1.1.61</ecNumber>
    </recommendedName>
</protein>
<evidence type="ECO:0000313" key="7">
    <source>
        <dbReference type="Proteomes" id="UP000323129"/>
    </source>
</evidence>
<dbReference type="CDD" id="cd16432">
    <property type="entry name" value="CheB_Rec"/>
    <property type="match status" value="1"/>
</dbReference>
<accession>A0ABY3MKT1</accession>
<dbReference type="Proteomes" id="UP000323129">
    <property type="component" value="Unassembled WGS sequence"/>
</dbReference>